<dbReference type="Proteomes" id="UP000076798">
    <property type="component" value="Unassembled WGS sequence"/>
</dbReference>
<protein>
    <submittedName>
        <fullName evidence="4">Uncharacterized protein</fullName>
    </submittedName>
</protein>
<evidence type="ECO:0000313" key="4">
    <source>
        <dbReference type="EMBL" id="KZT35816.1"/>
    </source>
</evidence>
<feature type="region of interest" description="Disordered" evidence="1">
    <location>
        <begin position="89"/>
        <end position="135"/>
    </location>
</feature>
<keyword evidence="2" id="KW-0472">Membrane</keyword>
<gene>
    <name evidence="4" type="ORF">SISSUDRAFT_1050826</name>
</gene>
<sequence>MSSSFLIGSLVLGSLVNLSWAADDCFYNEFGQLQCRRVLPFGWRIGIAIGSAVIICIIAGLFSWRRSRRNQANNVEFVQPPSWVIPQQPQMGTVGAPPINGGGPPLSAGAGPRRPDPAFGGFAPGPAAPNQMTSV</sequence>
<keyword evidence="2" id="KW-1133">Transmembrane helix</keyword>
<keyword evidence="3" id="KW-0732">Signal</keyword>
<feature type="signal peptide" evidence="3">
    <location>
        <begin position="1"/>
        <end position="21"/>
    </location>
</feature>
<organism evidence="4 5">
    <name type="scientific">Sistotremastrum suecicum HHB10207 ss-3</name>
    <dbReference type="NCBI Taxonomy" id="1314776"/>
    <lineage>
        <taxon>Eukaryota</taxon>
        <taxon>Fungi</taxon>
        <taxon>Dikarya</taxon>
        <taxon>Basidiomycota</taxon>
        <taxon>Agaricomycotina</taxon>
        <taxon>Agaricomycetes</taxon>
        <taxon>Sistotremastrales</taxon>
        <taxon>Sistotremastraceae</taxon>
        <taxon>Sistotremastrum</taxon>
    </lineage>
</organism>
<evidence type="ECO:0000256" key="2">
    <source>
        <dbReference type="SAM" id="Phobius"/>
    </source>
</evidence>
<dbReference type="AlphaFoldDB" id="A0A166AYG6"/>
<dbReference type="EMBL" id="KV428127">
    <property type="protein sequence ID" value="KZT35816.1"/>
    <property type="molecule type" value="Genomic_DNA"/>
</dbReference>
<evidence type="ECO:0000256" key="3">
    <source>
        <dbReference type="SAM" id="SignalP"/>
    </source>
</evidence>
<reference evidence="4 5" key="1">
    <citation type="journal article" date="2016" name="Mol. Biol. Evol.">
        <title>Comparative Genomics of Early-Diverging Mushroom-Forming Fungi Provides Insights into the Origins of Lignocellulose Decay Capabilities.</title>
        <authorList>
            <person name="Nagy L.G."/>
            <person name="Riley R."/>
            <person name="Tritt A."/>
            <person name="Adam C."/>
            <person name="Daum C."/>
            <person name="Floudas D."/>
            <person name="Sun H."/>
            <person name="Yadav J.S."/>
            <person name="Pangilinan J."/>
            <person name="Larsson K.H."/>
            <person name="Matsuura K."/>
            <person name="Barry K."/>
            <person name="Labutti K."/>
            <person name="Kuo R."/>
            <person name="Ohm R.A."/>
            <person name="Bhattacharya S.S."/>
            <person name="Shirouzu T."/>
            <person name="Yoshinaga Y."/>
            <person name="Martin F.M."/>
            <person name="Grigoriev I.V."/>
            <person name="Hibbett D.S."/>
        </authorList>
    </citation>
    <scope>NUCLEOTIDE SEQUENCE [LARGE SCALE GENOMIC DNA]</scope>
    <source>
        <strain evidence="4 5">HHB10207 ss-3</strain>
    </source>
</reference>
<evidence type="ECO:0000256" key="1">
    <source>
        <dbReference type="SAM" id="MobiDB-lite"/>
    </source>
</evidence>
<feature type="compositionally biased region" description="Low complexity" evidence="1">
    <location>
        <begin position="105"/>
        <end position="129"/>
    </location>
</feature>
<proteinExistence type="predicted"/>
<keyword evidence="2" id="KW-0812">Transmembrane</keyword>
<feature type="chain" id="PRO_5007870930" evidence="3">
    <location>
        <begin position="22"/>
        <end position="135"/>
    </location>
</feature>
<name>A0A166AYG6_9AGAM</name>
<keyword evidence="5" id="KW-1185">Reference proteome</keyword>
<evidence type="ECO:0000313" key="5">
    <source>
        <dbReference type="Proteomes" id="UP000076798"/>
    </source>
</evidence>
<accession>A0A166AYG6</accession>
<feature type="transmembrane region" description="Helical" evidence="2">
    <location>
        <begin position="45"/>
        <end position="64"/>
    </location>
</feature>